<keyword evidence="5" id="KW-0694">RNA-binding</keyword>
<evidence type="ECO:0000313" key="10">
    <source>
        <dbReference type="Proteomes" id="UP000214975"/>
    </source>
</evidence>
<organism evidence="9 10">
    <name type="scientific">Thermoanaerobacterium thermosaccharolyticum</name>
    <name type="common">Clostridium thermosaccharolyticum</name>
    <dbReference type="NCBI Taxonomy" id="1517"/>
    <lineage>
        <taxon>Bacteria</taxon>
        <taxon>Bacillati</taxon>
        <taxon>Bacillota</taxon>
        <taxon>Clostridia</taxon>
        <taxon>Thermoanaerobacterales</taxon>
        <taxon>Thermoanaerobacteraceae</taxon>
        <taxon>Thermoanaerobacterium</taxon>
    </lineage>
</organism>
<dbReference type="AlphaFoldDB" id="A0A223I183"/>
<evidence type="ECO:0000256" key="7">
    <source>
        <dbReference type="ARBA" id="ARBA00023159"/>
    </source>
</evidence>
<sequence>MHALLHATIEAVKSLSITVPLDISLMMKIAIVADDKWNVVSMFGKSTLHL</sequence>
<keyword evidence="6" id="KW-0805">Transcription regulation</keyword>
<evidence type="ECO:0000256" key="4">
    <source>
        <dbReference type="ARBA" id="ARBA00019377"/>
    </source>
</evidence>
<accession>A0A223I183</accession>
<comment type="subunit">
    <text evidence="3">Homohexamer.</text>
</comment>
<evidence type="ECO:0000256" key="6">
    <source>
        <dbReference type="ARBA" id="ARBA00023015"/>
    </source>
</evidence>
<reference evidence="9 10" key="1">
    <citation type="submission" date="2016-08" db="EMBL/GenBank/DDBJ databases">
        <title>A novel genetic cassette of butanologenic Thermoanaerobacterium thermosaccharolyticum that directly convert cellulose to butanol.</title>
        <authorList>
            <person name="Li T."/>
            <person name="He J."/>
        </authorList>
    </citation>
    <scope>NUCLEOTIDE SEQUENCE [LARGE SCALE GENOMIC DNA]</scope>
    <source>
        <strain evidence="9 10">TG57</strain>
    </source>
</reference>
<dbReference type="Gene3D" id="3.40.1510.10">
    <property type="entry name" value="Hut operon regulatory protein HutP"/>
    <property type="match status" value="1"/>
</dbReference>
<keyword evidence="7" id="KW-0010">Activator</keyword>
<dbReference type="Pfam" id="PF09021">
    <property type="entry name" value="HutP"/>
    <property type="match status" value="1"/>
</dbReference>
<dbReference type="EMBL" id="CP016893">
    <property type="protein sequence ID" value="AST58483.1"/>
    <property type="molecule type" value="Genomic_DNA"/>
</dbReference>
<dbReference type="GeneID" id="93865573"/>
<evidence type="ECO:0000256" key="1">
    <source>
        <dbReference type="ARBA" id="ARBA00002945"/>
    </source>
</evidence>
<dbReference type="InterPro" id="IPR036482">
    <property type="entry name" value="Regulatory_HutP_sf"/>
</dbReference>
<name>A0A223I183_THETR</name>
<evidence type="ECO:0000256" key="3">
    <source>
        <dbReference type="ARBA" id="ARBA00011643"/>
    </source>
</evidence>
<comment type="similarity">
    <text evidence="2">Belongs to the HutP family.</text>
</comment>
<comment type="function">
    <text evidence="1">Antiterminator that binds to cis-acting regulatory sequences on the mRNA in the presence of histidine, thereby suppressing transcription termination and activating the hut operon for histidine utilization.</text>
</comment>
<keyword evidence="8" id="KW-0804">Transcription</keyword>
<evidence type="ECO:0000256" key="8">
    <source>
        <dbReference type="ARBA" id="ARBA00023163"/>
    </source>
</evidence>
<proteinExistence type="inferred from homology"/>
<protein>
    <recommendedName>
        <fullName evidence="4">Hut operon positive regulatory protein</fullName>
    </recommendedName>
</protein>
<dbReference type="Proteomes" id="UP000214975">
    <property type="component" value="Chromosome"/>
</dbReference>
<dbReference type="InterPro" id="IPR015111">
    <property type="entry name" value="Regulatory_HutP"/>
</dbReference>
<dbReference type="GO" id="GO:0003723">
    <property type="term" value="F:RNA binding"/>
    <property type="evidence" value="ECO:0007669"/>
    <property type="project" value="UniProtKB-KW"/>
</dbReference>
<evidence type="ECO:0000313" key="9">
    <source>
        <dbReference type="EMBL" id="AST58483.1"/>
    </source>
</evidence>
<evidence type="ECO:0000256" key="2">
    <source>
        <dbReference type="ARBA" id="ARBA00009992"/>
    </source>
</evidence>
<dbReference type="SUPFAM" id="SSF111064">
    <property type="entry name" value="Hut operon positive regulatory protein HutP"/>
    <property type="match status" value="1"/>
</dbReference>
<evidence type="ECO:0000256" key="5">
    <source>
        <dbReference type="ARBA" id="ARBA00022884"/>
    </source>
</evidence>
<gene>
    <name evidence="9" type="ORF">Thert_02634</name>
</gene>
<dbReference type="RefSeq" id="WP_223814499.1">
    <property type="nucleotide sequence ID" value="NZ_CP016893.1"/>
</dbReference>